<evidence type="ECO:0000313" key="2">
    <source>
        <dbReference type="Proteomes" id="UP001633002"/>
    </source>
</evidence>
<dbReference type="Proteomes" id="UP001633002">
    <property type="component" value="Unassembled WGS sequence"/>
</dbReference>
<comment type="caution">
    <text evidence="1">The sequence shown here is derived from an EMBL/GenBank/DDBJ whole genome shotgun (WGS) entry which is preliminary data.</text>
</comment>
<organism evidence="1 2">
    <name type="scientific">Riccia sorocarpa</name>
    <dbReference type="NCBI Taxonomy" id="122646"/>
    <lineage>
        <taxon>Eukaryota</taxon>
        <taxon>Viridiplantae</taxon>
        <taxon>Streptophyta</taxon>
        <taxon>Embryophyta</taxon>
        <taxon>Marchantiophyta</taxon>
        <taxon>Marchantiopsida</taxon>
        <taxon>Marchantiidae</taxon>
        <taxon>Marchantiales</taxon>
        <taxon>Ricciaceae</taxon>
        <taxon>Riccia</taxon>
    </lineage>
</organism>
<accession>A0ABD3HVH4</accession>
<keyword evidence="2" id="KW-1185">Reference proteome</keyword>
<protein>
    <submittedName>
        <fullName evidence="1">Uncharacterized protein</fullName>
    </submittedName>
</protein>
<gene>
    <name evidence="1" type="ORF">R1sor_008572</name>
</gene>
<sequence>MVGELALNTSAFEPACQPLNSLRWTSSSLSGVHTLESFLELEIACGLLCLGVVSAFDNLIVQGLNFNMPPRKAISRKRKERSPIVEFPPDDAEAEIDKTIGTFLQAGDEVECARAEVGSSSSTAIEVFRPQTSLVPSRIV</sequence>
<dbReference type="EMBL" id="JBJQOH010000003">
    <property type="protein sequence ID" value="KAL3694921.1"/>
    <property type="molecule type" value="Genomic_DNA"/>
</dbReference>
<evidence type="ECO:0000313" key="1">
    <source>
        <dbReference type="EMBL" id="KAL3694921.1"/>
    </source>
</evidence>
<proteinExistence type="predicted"/>
<reference evidence="1 2" key="1">
    <citation type="submission" date="2024-09" db="EMBL/GenBank/DDBJ databases">
        <title>Chromosome-scale assembly of Riccia sorocarpa.</title>
        <authorList>
            <person name="Paukszto L."/>
        </authorList>
    </citation>
    <scope>NUCLEOTIDE SEQUENCE [LARGE SCALE GENOMIC DNA]</scope>
    <source>
        <strain evidence="1">LP-2024</strain>
        <tissue evidence="1">Aerial parts of the thallus</tissue>
    </source>
</reference>
<name>A0ABD3HVH4_9MARC</name>
<dbReference type="AlphaFoldDB" id="A0ABD3HVH4"/>